<feature type="signal peptide" evidence="3">
    <location>
        <begin position="1"/>
        <end position="23"/>
    </location>
</feature>
<dbReference type="InterPro" id="IPR043136">
    <property type="entry name" value="B30.2/SPRY_sf"/>
</dbReference>
<feature type="coiled-coil region" evidence="1">
    <location>
        <begin position="593"/>
        <end position="680"/>
    </location>
</feature>
<feature type="coiled-coil region" evidence="1">
    <location>
        <begin position="1335"/>
        <end position="1477"/>
    </location>
</feature>
<dbReference type="Proteomes" id="UP001591681">
    <property type="component" value="Unassembled WGS sequence"/>
</dbReference>
<feature type="coiled-coil region" evidence="1">
    <location>
        <begin position="180"/>
        <end position="366"/>
    </location>
</feature>
<feature type="chain" id="PRO_5044866519" description="B30.2/SPRY domain-containing protein" evidence="3">
    <location>
        <begin position="24"/>
        <end position="1990"/>
    </location>
</feature>
<dbReference type="SUPFAM" id="SSF49899">
    <property type="entry name" value="Concanavalin A-like lectins/glucanases"/>
    <property type="match status" value="1"/>
</dbReference>
<dbReference type="EMBL" id="JBHFQA010000006">
    <property type="protein sequence ID" value="KAL2097149.1"/>
    <property type="molecule type" value="Genomic_DNA"/>
</dbReference>
<keyword evidence="1" id="KW-0175">Coiled coil</keyword>
<proteinExistence type="predicted"/>
<accession>A0ABD1KDF5</accession>
<evidence type="ECO:0000256" key="3">
    <source>
        <dbReference type="SAM" id="SignalP"/>
    </source>
</evidence>
<dbReference type="Gene3D" id="2.60.120.920">
    <property type="match status" value="1"/>
</dbReference>
<feature type="domain" description="B30.2/SPRY" evidence="4">
    <location>
        <begin position="1786"/>
        <end position="1984"/>
    </location>
</feature>
<dbReference type="InterPro" id="IPR001870">
    <property type="entry name" value="B30.2/SPRY"/>
</dbReference>
<evidence type="ECO:0000259" key="4">
    <source>
        <dbReference type="PROSITE" id="PS50188"/>
    </source>
</evidence>
<evidence type="ECO:0000256" key="1">
    <source>
        <dbReference type="SAM" id="Coils"/>
    </source>
</evidence>
<dbReference type="InterPro" id="IPR050143">
    <property type="entry name" value="TRIM/RBCC"/>
</dbReference>
<dbReference type="Pfam" id="PF00622">
    <property type="entry name" value="SPRY"/>
    <property type="match status" value="1"/>
</dbReference>
<gene>
    <name evidence="5" type="ORF">ACEWY4_006356</name>
</gene>
<evidence type="ECO:0000313" key="6">
    <source>
        <dbReference type="Proteomes" id="UP001591681"/>
    </source>
</evidence>
<dbReference type="InterPro" id="IPR003877">
    <property type="entry name" value="SPRY_dom"/>
</dbReference>
<feature type="region of interest" description="Disordered" evidence="2">
    <location>
        <begin position="1749"/>
        <end position="1817"/>
    </location>
</feature>
<feature type="coiled-coil region" evidence="1">
    <location>
        <begin position="713"/>
        <end position="764"/>
    </location>
</feature>
<dbReference type="PRINTS" id="PR01407">
    <property type="entry name" value="BUTYPHLNCDUF"/>
</dbReference>
<reference evidence="5 6" key="1">
    <citation type="submission" date="2024-09" db="EMBL/GenBank/DDBJ databases">
        <title>A chromosome-level genome assembly of Gray's grenadier anchovy, Coilia grayii.</title>
        <authorList>
            <person name="Fu Z."/>
        </authorList>
    </citation>
    <scope>NUCLEOTIDE SEQUENCE [LARGE SCALE GENOMIC DNA]</scope>
    <source>
        <strain evidence="5">G4</strain>
        <tissue evidence="5">Muscle</tissue>
    </source>
</reference>
<organism evidence="5 6">
    <name type="scientific">Coilia grayii</name>
    <name type="common">Gray's grenadier anchovy</name>
    <dbReference type="NCBI Taxonomy" id="363190"/>
    <lineage>
        <taxon>Eukaryota</taxon>
        <taxon>Metazoa</taxon>
        <taxon>Chordata</taxon>
        <taxon>Craniata</taxon>
        <taxon>Vertebrata</taxon>
        <taxon>Euteleostomi</taxon>
        <taxon>Actinopterygii</taxon>
        <taxon>Neopterygii</taxon>
        <taxon>Teleostei</taxon>
        <taxon>Clupei</taxon>
        <taxon>Clupeiformes</taxon>
        <taxon>Clupeoidei</taxon>
        <taxon>Engraulidae</taxon>
        <taxon>Coilinae</taxon>
        <taxon>Coilia</taxon>
    </lineage>
</organism>
<dbReference type="InterPro" id="IPR013320">
    <property type="entry name" value="ConA-like_dom_sf"/>
</dbReference>
<dbReference type="InterPro" id="IPR003879">
    <property type="entry name" value="Butyrophylin_SPRY"/>
</dbReference>
<name>A0ABD1KDF5_9TELE</name>
<feature type="coiled-coil region" evidence="1">
    <location>
        <begin position="402"/>
        <end position="443"/>
    </location>
</feature>
<dbReference type="PANTHER" id="PTHR24103">
    <property type="entry name" value="E3 UBIQUITIN-PROTEIN LIGASE TRIM"/>
    <property type="match status" value="1"/>
</dbReference>
<dbReference type="Gene3D" id="1.10.287.1490">
    <property type="match status" value="1"/>
</dbReference>
<feature type="coiled-coil region" evidence="1">
    <location>
        <begin position="1083"/>
        <end position="1131"/>
    </location>
</feature>
<dbReference type="SMART" id="SM00589">
    <property type="entry name" value="PRY"/>
    <property type="match status" value="1"/>
</dbReference>
<evidence type="ECO:0000256" key="2">
    <source>
        <dbReference type="SAM" id="MobiDB-lite"/>
    </source>
</evidence>
<feature type="coiled-coil region" evidence="1">
    <location>
        <begin position="851"/>
        <end position="878"/>
    </location>
</feature>
<keyword evidence="3" id="KW-0732">Signal</keyword>
<feature type="coiled-coil region" evidence="1">
    <location>
        <begin position="1155"/>
        <end position="1298"/>
    </location>
</feature>
<keyword evidence="6" id="KW-1185">Reference proteome</keyword>
<feature type="coiled-coil region" evidence="1">
    <location>
        <begin position="491"/>
        <end position="518"/>
    </location>
</feature>
<feature type="compositionally biased region" description="Basic and acidic residues" evidence="2">
    <location>
        <begin position="1749"/>
        <end position="1801"/>
    </location>
</feature>
<feature type="coiled-coil region" evidence="1">
    <location>
        <begin position="85"/>
        <end position="112"/>
    </location>
</feature>
<evidence type="ECO:0000313" key="5">
    <source>
        <dbReference type="EMBL" id="KAL2097149.1"/>
    </source>
</evidence>
<dbReference type="SMART" id="SM00449">
    <property type="entry name" value="SPRY"/>
    <property type="match status" value="1"/>
</dbReference>
<comment type="caution">
    <text evidence="5">The sequence shown here is derived from an EMBL/GenBank/DDBJ whole genome shotgun (WGS) entry which is preliminary data.</text>
</comment>
<dbReference type="Pfam" id="PF13765">
    <property type="entry name" value="PRY"/>
    <property type="match status" value="1"/>
</dbReference>
<protein>
    <recommendedName>
        <fullName evidence="4">B30.2/SPRY domain-containing protein</fullName>
    </recommendedName>
</protein>
<dbReference type="PROSITE" id="PS50188">
    <property type="entry name" value="B302_SPRY"/>
    <property type="match status" value="1"/>
</dbReference>
<feature type="coiled-coil region" evidence="1">
    <location>
        <begin position="964"/>
        <end position="991"/>
    </location>
</feature>
<dbReference type="InterPro" id="IPR006574">
    <property type="entry name" value="PRY"/>
</dbReference>
<sequence length="1990" mass="227345">MSGTRVLILALLLSPCLLHSTNSRRVASSSGDDPPESIRTVRSLSDFLDKHREMIANIKTQGGIDNTTEVETTFIMACLGMDEKAKSMEITINDLRNTISDMNKNFSDVRKAWRVQLEKLQPEELAILRVMKMQRKINGWINEMDAKTIAVAQLTLRALQEYIKVENLEAKITKARGLERTELREQLKVAKEKLRLAEQELIAASGTSNLIMQIVKLQDRIRELESREPDDDLLKEIDELRQQLEGLLIKLPSDQSATVVTQIITLQDQILQIYQRLQTLKQQFENNIDDLKAQLTQKNGELERLRQSSDASASAKIIVIEKEVSAIEGKIEAQKRKIAAQIEELEKTIKNNKNSLVEKVRELEETSNADYSLIVKIITQQIKVSEIERTECSAQKDTVALLIELEAKLVDRETDINNLKEKNKRLQQQLQHMSHECSGLVDKITELEGSLEKEIQKVKGDLKPLLELVSLKFSIQQIKMSIASEKSAVKIIELKWNLKEKEDKMKEKVEEIKNSGLEGSQEAVKIVSLLMDIWELQTGVESEATLKLIYDLQNELNRLIDSLKDTTSSKQLLTILAAQTDQARIKRLKIVISEKYQVELTELHTKLEKAEQELEVKTSEVAGKDKDISNLGKQIKALQVQIEKLRADIQKLNETTSNHIEDLDRQLKISQKMLENKSKALQLADKNNGELLIRITTLVEKIKDTETKAYEKDQFLTSKITTLEKQLENLRKENVAIKEKNKALEKENEECSGLQQRYDDLKKKTDALMSKVTDSYKYILQINDLSIEIENLQKTIVRKPDNVEDLKKLLEVKLKELENLKNETRNVPGSREVIKIVEVITTMNKEMHKATDKHLKHISDLQEQVDKLIEQLKGKTTENEVLVVQIMAQKATETRLTKEIAILKQKHAAEVKVYQDTLDKKQKELELETSRCNKQADRIEELKLVISESQANLSNYTKIYGLKITELEQNLKKVTQQLQDAIAQLKIVEGDKAEQVLKIIQIQTEMTSIVNKAVTEKQALHAEITALKKHINTCSEEKAKLTDSITELKINEKKIVEKCSLINETYWEMKTEFDVTITKVDKNSQLILKMNMLLLEIEALQRKMVEETGDLTELENEVQKKTEELEKLEKQLGLNNRINSKKITNIITTIINNERTAIAQNNEQYLAQIDDLNNELDEKLAMLKGEEAEKTKLLIKILTLENDVSSLENRISKTKEESSKKIAEIERQLREKMIEINVLKVKNCGTQTMNKKIAELEAEANQLELDLSKAKQTANDQLKELGRRLAEKKKQLQSNSDKMVALDKQNGELVLKLAAMENKMNTVIFGAKDLEEISAAKIKELKNELDAKVAELKVKEGEKNKAMIQVAEHQDEITQLKDRLSKARAAAEQKITDLVKSKQEVIDSCTTFKEQYADMKKQVEEDMKKIEDIPGLILRITNLNREIEALKKAITHKTGDETELKTELEKKMAELAMVEKALGGKTPAAKQIKEIIVLLREKDKVNIENSQEYLKRITELEDELDEKIALLKDEEGEKVKAIIKVMEHQDEITQLKDRLSKARAAAKQKITAIETELDNKRREIDRLKVQDCGKGQKKQAIEALEKEATDLQVKLNNLKDSSKKEIDDLMNRLKLKEKEIQDSSEKLRTLDKEHGALILKNIDIQNKMAALLNSEKDIKQKAADEIADLKKEIAKLKAENDELRGSVGQAKDCAHLKGLNEELRNHLEKKDQTITTVQAEKAEALEKLKEREAELTAEQEKTSGLEKEKKQLEESLREKEEENEKQKRKLEEFEKDSAAKKEKAVHVSQPAIDPDTAHPKLQLSNNNREMRLLVNPQRVSDLPQRFNHFTAALASTGFNEGRQYWEVGVTGKPCYSLGVASEQARKKGSLILNPRNKFWTLTLRRSDHLIADDKQKIRLRGEGVAKPTKIGVLIDFKIKEISFYDAGSRTHMYSFRDVDTNAKLFPFMSTCEDTEEGSPPMVFNAVASAQWLES</sequence>